<dbReference type="PANTHER" id="PTHR39515">
    <property type="entry name" value="CONSERVED PROTEIN"/>
    <property type="match status" value="1"/>
</dbReference>
<name>A0A6I4NXF4_9MICO</name>
<dbReference type="EMBL" id="WSTA01000040">
    <property type="protein sequence ID" value="MWB98871.1"/>
    <property type="molecule type" value="Genomic_DNA"/>
</dbReference>
<protein>
    <submittedName>
        <fullName evidence="2">MarR family transcriptional regulator</fullName>
    </submittedName>
</protein>
<dbReference type="PROSITE" id="PS50995">
    <property type="entry name" value="HTH_MARR_2"/>
    <property type="match status" value="1"/>
</dbReference>
<dbReference type="Proteomes" id="UP000438182">
    <property type="component" value="Unassembled WGS sequence"/>
</dbReference>
<dbReference type="InterPro" id="IPR036388">
    <property type="entry name" value="WH-like_DNA-bd_sf"/>
</dbReference>
<evidence type="ECO:0000313" key="3">
    <source>
        <dbReference type="Proteomes" id="UP000438182"/>
    </source>
</evidence>
<dbReference type="RefSeq" id="WP_160424597.1">
    <property type="nucleotide sequence ID" value="NZ_WSTA01000040.1"/>
</dbReference>
<gene>
    <name evidence="2" type="ORF">GB864_09965</name>
</gene>
<dbReference type="Pfam" id="PF12802">
    <property type="entry name" value="MarR_2"/>
    <property type="match status" value="1"/>
</dbReference>
<sequence length="143" mass="15771">MDDVELEEVAAALRVTTNRLARKLRSEGGLQEFTPSQTAAVRHLADVGEITVAELARLEDVRPQSMSATVAELERLGIVGRKADPADARARLVFLTDDAQSAILRARANKTRWFVQRMSERLDADEQRALAGVIPLLDRLLAP</sequence>
<proteinExistence type="predicted"/>
<dbReference type="InterPro" id="IPR036390">
    <property type="entry name" value="WH_DNA-bd_sf"/>
</dbReference>
<dbReference type="GO" id="GO:0003700">
    <property type="term" value="F:DNA-binding transcription factor activity"/>
    <property type="evidence" value="ECO:0007669"/>
    <property type="project" value="InterPro"/>
</dbReference>
<dbReference type="Gene3D" id="1.10.10.10">
    <property type="entry name" value="Winged helix-like DNA-binding domain superfamily/Winged helix DNA-binding domain"/>
    <property type="match status" value="1"/>
</dbReference>
<evidence type="ECO:0000259" key="1">
    <source>
        <dbReference type="PROSITE" id="PS50995"/>
    </source>
</evidence>
<dbReference type="SMART" id="SM00347">
    <property type="entry name" value="HTH_MARR"/>
    <property type="match status" value="1"/>
</dbReference>
<dbReference type="Gene3D" id="1.10.287.100">
    <property type="match status" value="1"/>
</dbReference>
<dbReference type="AlphaFoldDB" id="A0A6I4NXF4"/>
<keyword evidence="3" id="KW-1185">Reference proteome</keyword>
<dbReference type="InterPro" id="IPR052526">
    <property type="entry name" value="HTH-type_Bedaq_tolerance"/>
</dbReference>
<dbReference type="PANTHER" id="PTHR39515:SF2">
    <property type="entry name" value="HTH-TYPE TRANSCRIPTIONAL REGULATOR RV0880"/>
    <property type="match status" value="1"/>
</dbReference>
<accession>A0A6I4NXF4</accession>
<dbReference type="InterPro" id="IPR000835">
    <property type="entry name" value="HTH_MarR-typ"/>
</dbReference>
<evidence type="ECO:0000313" key="2">
    <source>
        <dbReference type="EMBL" id="MWB98871.1"/>
    </source>
</evidence>
<feature type="domain" description="HTH marR-type" evidence="1">
    <location>
        <begin position="6"/>
        <end position="142"/>
    </location>
</feature>
<organism evidence="2 3">
    <name type="scientific">Agromyces seonyuensis</name>
    <dbReference type="NCBI Taxonomy" id="2662446"/>
    <lineage>
        <taxon>Bacteria</taxon>
        <taxon>Bacillati</taxon>
        <taxon>Actinomycetota</taxon>
        <taxon>Actinomycetes</taxon>
        <taxon>Micrococcales</taxon>
        <taxon>Microbacteriaceae</taxon>
        <taxon>Agromyces</taxon>
    </lineage>
</organism>
<reference evidence="2 3" key="1">
    <citation type="submission" date="2019-12" db="EMBL/GenBank/DDBJ databases">
        <authorList>
            <person name="Kim Y.S."/>
        </authorList>
    </citation>
    <scope>NUCLEOTIDE SEQUENCE [LARGE SCALE GENOMIC DNA]</scope>
    <source>
        <strain evidence="2 3">MMS17-SY077</strain>
    </source>
</reference>
<dbReference type="SUPFAM" id="SSF46785">
    <property type="entry name" value="Winged helix' DNA-binding domain"/>
    <property type="match status" value="1"/>
</dbReference>
<comment type="caution">
    <text evidence="2">The sequence shown here is derived from an EMBL/GenBank/DDBJ whole genome shotgun (WGS) entry which is preliminary data.</text>
</comment>